<dbReference type="SUPFAM" id="SSF56770">
    <property type="entry name" value="HydA/Nqo6-like"/>
    <property type="match status" value="1"/>
</dbReference>
<evidence type="ECO:0000259" key="4">
    <source>
        <dbReference type="Pfam" id="PF01058"/>
    </source>
</evidence>
<dbReference type="GO" id="GO:0016491">
    <property type="term" value="F:oxidoreductase activity"/>
    <property type="evidence" value="ECO:0007669"/>
    <property type="project" value="UniProtKB-KW"/>
</dbReference>
<evidence type="ECO:0000256" key="2">
    <source>
        <dbReference type="ARBA" id="ARBA00022764"/>
    </source>
</evidence>
<dbReference type="InterPro" id="IPR037024">
    <property type="entry name" value="NiFe_Hase_small_N_sf"/>
</dbReference>
<dbReference type="Gene3D" id="3.40.50.700">
    <property type="entry name" value="NADH:ubiquinone oxidoreductase-like, 20kDa subunit"/>
    <property type="match status" value="1"/>
</dbReference>
<dbReference type="AlphaFoldDB" id="A0A7U4DPM6"/>
<dbReference type="PANTHER" id="PTHR42845:SF1">
    <property type="entry name" value="HYDROGENASE SMALL SUBUNIT"/>
    <property type="match status" value="1"/>
</dbReference>
<dbReference type="Proteomes" id="UP000006365">
    <property type="component" value="Chromosome"/>
</dbReference>
<evidence type="ECO:0000313" key="6">
    <source>
        <dbReference type="Proteomes" id="UP000006365"/>
    </source>
</evidence>
<dbReference type="Pfam" id="PF01058">
    <property type="entry name" value="Oxidored_q6"/>
    <property type="match status" value="1"/>
</dbReference>
<sequence>MNTPRIATLWLDGCSGCHMSLLDTDERLLDLAAMLDVVYSPLMDVKTFPEAVDAVCIEGAVSSKEDERKLVVARQRSRFLIAMGDCAVTGNVPAMRNVVGAERILRSVYIDQDPLNPLIPADNLPVLNSKALPLHCFVQVDLFIPGCPPAADTLFAALSAVAAGKVNDLRLATRFGA</sequence>
<feature type="domain" description="NADH:ubiquinone oxidoreductase-like 20kDa subunit" evidence="4">
    <location>
        <begin position="14"/>
        <end position="160"/>
    </location>
</feature>
<accession>A0A7U4DPM6</accession>
<protein>
    <submittedName>
        <fullName evidence="5">NAD(P)-dependent nickel-iron dehydrogenase subunit HoxY</fullName>
    </submittedName>
</protein>
<evidence type="ECO:0000256" key="3">
    <source>
        <dbReference type="ARBA" id="ARBA00023002"/>
    </source>
</evidence>
<gene>
    <name evidence="5" type="ordered locus">Despr_2069</name>
</gene>
<name>A0A7U4DPM6_DESPD</name>
<dbReference type="PANTHER" id="PTHR42845">
    <property type="entry name" value="COENZYME F420-REDUCING HYDROGENASE, GAMMA SUBUNIT"/>
    <property type="match status" value="1"/>
</dbReference>
<dbReference type="EMBL" id="CP002364">
    <property type="protein sequence ID" value="ADW18217.1"/>
    <property type="molecule type" value="Genomic_DNA"/>
</dbReference>
<dbReference type="GO" id="GO:0051536">
    <property type="term" value="F:iron-sulfur cluster binding"/>
    <property type="evidence" value="ECO:0007669"/>
    <property type="project" value="InterPro"/>
</dbReference>
<proteinExistence type="predicted"/>
<dbReference type="InterPro" id="IPR051349">
    <property type="entry name" value="Hydrogenase_assoc-protein"/>
</dbReference>
<dbReference type="InterPro" id="IPR006137">
    <property type="entry name" value="NADH_UbQ_OxRdtase-like_20kDa"/>
</dbReference>
<reference evidence="5 6" key="1">
    <citation type="journal article" date="2011" name="Stand. Genomic Sci.">
        <title>Complete genome sequence of Desulfobulbus propionicus type strain (1pr3).</title>
        <authorList>
            <person name="Pagani I."/>
            <person name="Lapidus A."/>
            <person name="Nolan M."/>
            <person name="Lucas S."/>
            <person name="Hammon N."/>
            <person name="Deshpande S."/>
            <person name="Cheng J.F."/>
            <person name="Chertkov O."/>
            <person name="Davenport K."/>
            <person name="Tapia R."/>
            <person name="Han C."/>
            <person name="Goodwin L."/>
            <person name="Pitluck S."/>
            <person name="Liolios K."/>
            <person name="Mavromatis K."/>
            <person name="Ivanova N."/>
            <person name="Mikhailova N."/>
            <person name="Pati A."/>
            <person name="Chen A."/>
            <person name="Palaniappan K."/>
            <person name="Land M."/>
            <person name="Hauser L."/>
            <person name="Chang Y.J."/>
            <person name="Jeffries C.D."/>
            <person name="Detter J.C."/>
            <person name="Brambilla E."/>
            <person name="Kannan K.P."/>
            <person name="Djao O.D."/>
            <person name="Rohde M."/>
            <person name="Pukall R."/>
            <person name="Spring S."/>
            <person name="Goker M."/>
            <person name="Sikorski J."/>
            <person name="Woyke T."/>
            <person name="Bristow J."/>
            <person name="Eisen J.A."/>
            <person name="Markowitz V."/>
            <person name="Hugenholtz P."/>
            <person name="Kyrpides N.C."/>
            <person name="Klenk H.P."/>
        </authorList>
    </citation>
    <scope>NUCLEOTIDE SEQUENCE [LARGE SCALE GENOMIC DNA]</scope>
    <source>
        <strain evidence="6">ATCC 33891 / DSM 2032 / 1pr3</strain>
    </source>
</reference>
<dbReference type="KEGG" id="dpr:Despr_2069"/>
<keyword evidence="2" id="KW-0574">Periplasm</keyword>
<evidence type="ECO:0000256" key="1">
    <source>
        <dbReference type="ARBA" id="ARBA00004418"/>
    </source>
</evidence>
<organism evidence="5 6">
    <name type="scientific">Desulfobulbus propionicus (strain ATCC 33891 / DSM 2032 / VKM B-1956 / 1pr3)</name>
    <dbReference type="NCBI Taxonomy" id="577650"/>
    <lineage>
        <taxon>Bacteria</taxon>
        <taxon>Pseudomonadati</taxon>
        <taxon>Thermodesulfobacteriota</taxon>
        <taxon>Desulfobulbia</taxon>
        <taxon>Desulfobulbales</taxon>
        <taxon>Desulfobulbaceae</taxon>
        <taxon>Desulfobulbus</taxon>
    </lineage>
</organism>
<dbReference type="GO" id="GO:0042597">
    <property type="term" value="C:periplasmic space"/>
    <property type="evidence" value="ECO:0007669"/>
    <property type="project" value="UniProtKB-SubCell"/>
</dbReference>
<evidence type="ECO:0000313" key="5">
    <source>
        <dbReference type="EMBL" id="ADW18217.1"/>
    </source>
</evidence>
<keyword evidence="3" id="KW-0560">Oxidoreductase</keyword>
<comment type="subcellular location">
    <subcellularLocation>
        <location evidence="1">Periplasm</location>
    </subcellularLocation>
</comment>
<dbReference type="RefSeq" id="WP_015724757.1">
    <property type="nucleotide sequence ID" value="NC_014972.1"/>
</dbReference>
<keyword evidence="6" id="KW-1185">Reference proteome</keyword>